<sequence length="137" mass="14786">MSTALGLSNSQNRSVCHYGKRDWGRWSGCRVDFPLKKLPRIEGKDRRKSGSDPLRMECLGDFGLLPPSALSPNWEGSLLPEAYRQQGTLGFVISCSIAQAVAGATINRLGGGEEGKSFPEIGSTSRDGAVQLSVCER</sequence>
<gene>
    <name evidence="1" type="ORF">R1flu_004771</name>
</gene>
<evidence type="ECO:0000313" key="2">
    <source>
        <dbReference type="Proteomes" id="UP001605036"/>
    </source>
</evidence>
<proteinExistence type="predicted"/>
<name>A0ABD1YV88_9MARC</name>
<dbReference type="Proteomes" id="UP001605036">
    <property type="component" value="Unassembled WGS sequence"/>
</dbReference>
<dbReference type="EMBL" id="JBHFFA010000003">
    <property type="protein sequence ID" value="KAL2633292.1"/>
    <property type="molecule type" value="Genomic_DNA"/>
</dbReference>
<dbReference type="AlphaFoldDB" id="A0ABD1YV88"/>
<protein>
    <submittedName>
        <fullName evidence="1">Uncharacterized protein</fullName>
    </submittedName>
</protein>
<reference evidence="1 2" key="1">
    <citation type="submission" date="2024-09" db="EMBL/GenBank/DDBJ databases">
        <title>Chromosome-scale assembly of Riccia fluitans.</title>
        <authorList>
            <person name="Paukszto L."/>
            <person name="Sawicki J."/>
            <person name="Karawczyk K."/>
            <person name="Piernik-Szablinska J."/>
            <person name="Szczecinska M."/>
            <person name="Mazdziarz M."/>
        </authorList>
    </citation>
    <scope>NUCLEOTIDE SEQUENCE [LARGE SCALE GENOMIC DNA]</scope>
    <source>
        <strain evidence="1">Rf_01</strain>
        <tissue evidence="1">Aerial parts of the thallus</tissue>
    </source>
</reference>
<accession>A0ABD1YV88</accession>
<evidence type="ECO:0000313" key="1">
    <source>
        <dbReference type="EMBL" id="KAL2633292.1"/>
    </source>
</evidence>
<keyword evidence="2" id="KW-1185">Reference proteome</keyword>
<comment type="caution">
    <text evidence="1">The sequence shown here is derived from an EMBL/GenBank/DDBJ whole genome shotgun (WGS) entry which is preliminary data.</text>
</comment>
<organism evidence="1 2">
    <name type="scientific">Riccia fluitans</name>
    <dbReference type="NCBI Taxonomy" id="41844"/>
    <lineage>
        <taxon>Eukaryota</taxon>
        <taxon>Viridiplantae</taxon>
        <taxon>Streptophyta</taxon>
        <taxon>Embryophyta</taxon>
        <taxon>Marchantiophyta</taxon>
        <taxon>Marchantiopsida</taxon>
        <taxon>Marchantiidae</taxon>
        <taxon>Marchantiales</taxon>
        <taxon>Ricciaceae</taxon>
        <taxon>Riccia</taxon>
    </lineage>
</organism>